<reference evidence="2" key="1">
    <citation type="journal article" date="2020" name="Stud. Mycol.">
        <title>101 Dothideomycetes genomes: a test case for predicting lifestyles and emergence of pathogens.</title>
        <authorList>
            <person name="Haridas S."/>
            <person name="Albert R."/>
            <person name="Binder M."/>
            <person name="Bloem J."/>
            <person name="Labutti K."/>
            <person name="Salamov A."/>
            <person name="Andreopoulos B."/>
            <person name="Baker S."/>
            <person name="Barry K."/>
            <person name="Bills G."/>
            <person name="Bluhm B."/>
            <person name="Cannon C."/>
            <person name="Castanera R."/>
            <person name="Culley D."/>
            <person name="Daum C."/>
            <person name="Ezra D."/>
            <person name="Gonzalez J."/>
            <person name="Henrissat B."/>
            <person name="Kuo A."/>
            <person name="Liang C."/>
            <person name="Lipzen A."/>
            <person name="Lutzoni F."/>
            <person name="Magnuson J."/>
            <person name="Mondo S."/>
            <person name="Nolan M."/>
            <person name="Ohm R."/>
            <person name="Pangilinan J."/>
            <person name="Park H.-J."/>
            <person name="Ramirez L."/>
            <person name="Alfaro M."/>
            <person name="Sun H."/>
            <person name="Tritt A."/>
            <person name="Yoshinaga Y."/>
            <person name="Zwiers L.-H."/>
            <person name="Turgeon B."/>
            <person name="Goodwin S."/>
            <person name="Spatafora J."/>
            <person name="Crous P."/>
            <person name="Grigoriev I."/>
        </authorList>
    </citation>
    <scope>NUCLEOTIDE SEQUENCE</scope>
    <source>
        <strain evidence="2">CBS 123094</strain>
    </source>
</reference>
<name>A0A6A5WLB7_9PLEO</name>
<evidence type="ECO:0000313" key="2">
    <source>
        <dbReference type="EMBL" id="KAF1998446.1"/>
    </source>
</evidence>
<dbReference type="Proteomes" id="UP000799779">
    <property type="component" value="Unassembled WGS sequence"/>
</dbReference>
<sequence length="594" mass="63523">MARPSPPREVDTVVIGNGPSALLLSYILHGHSPYYVGGHHDPILHAKLVAKPNLLDLAPDRYAHFQSSLRYSTQALPVNTLLDTLIRPNADTEVNPTPCVEWRSEPAQRVPHVVVGATGHAGGQWAEETAEAEGDVGTLSYAEMLSLPGYTYSEHLAKSQRQQQCDFVRPSRREVADYLRAYPAAVGIEDAVYTRTRVDGVKRDAGGFWIGSLGIKCKHLVLASGIFTVNIPPPALLEPLTQLHIEPSQLHQEPLLVIGSGFSAADVIIAAPPNRNILHIFQWAPDSRPSPLKGCHHTAYPEYAAVYRQMKLAAIAAHKSVPVNSPLMRRKSNPFFRQRDWSTFYEGLPNASVLDVSVIAGSNTATVTLQLASGETVTRRVSGLEYVVGRRGSLDYLSSSLRSEVLGTDVPASPLISGRTLRAKAEMSLEVARDVFIIGSLAGDSLIRHAVGGCVFTAGRILGHIPPTRFATSSFPSLSSSHPSSTSDTSISISASASASASASSRSTSPSPNLPSDSLDVDASSTKSSNSSTPLQTSTAPSADASPSILANGHSDLHLDRRKLALAVEVASVQNRVWRESGWWAGGLGPASMK</sequence>
<evidence type="ECO:0000313" key="3">
    <source>
        <dbReference type="Proteomes" id="UP000799779"/>
    </source>
</evidence>
<evidence type="ECO:0008006" key="4">
    <source>
        <dbReference type="Google" id="ProtNLM"/>
    </source>
</evidence>
<dbReference type="InterPro" id="IPR029731">
    <property type="entry name" value="OSGIN1/2"/>
</dbReference>
<organism evidence="2 3">
    <name type="scientific">Amniculicola lignicola CBS 123094</name>
    <dbReference type="NCBI Taxonomy" id="1392246"/>
    <lineage>
        <taxon>Eukaryota</taxon>
        <taxon>Fungi</taxon>
        <taxon>Dikarya</taxon>
        <taxon>Ascomycota</taxon>
        <taxon>Pezizomycotina</taxon>
        <taxon>Dothideomycetes</taxon>
        <taxon>Pleosporomycetidae</taxon>
        <taxon>Pleosporales</taxon>
        <taxon>Amniculicolaceae</taxon>
        <taxon>Amniculicola</taxon>
    </lineage>
</organism>
<gene>
    <name evidence="2" type="ORF">P154DRAFT_252777</name>
</gene>
<proteinExistence type="predicted"/>
<dbReference type="PANTHER" id="PTHR15192">
    <property type="entry name" value="PROTEIN CBG05349"/>
    <property type="match status" value="1"/>
</dbReference>
<dbReference type="OrthoDB" id="412005at2759"/>
<protein>
    <recommendedName>
        <fullName evidence="4">FAD/NAD(P)-binding domain-containing protein</fullName>
    </recommendedName>
</protein>
<keyword evidence="3" id="KW-1185">Reference proteome</keyword>
<dbReference type="AlphaFoldDB" id="A0A6A5WLB7"/>
<feature type="region of interest" description="Disordered" evidence="1">
    <location>
        <begin position="501"/>
        <end position="549"/>
    </location>
</feature>
<evidence type="ECO:0000256" key="1">
    <source>
        <dbReference type="SAM" id="MobiDB-lite"/>
    </source>
</evidence>
<dbReference type="Gene3D" id="3.50.50.60">
    <property type="entry name" value="FAD/NAD(P)-binding domain"/>
    <property type="match status" value="1"/>
</dbReference>
<dbReference type="PANTHER" id="PTHR15192:SF8">
    <property type="entry name" value="FAD_NAD(P)-BINDING DOMAIN-CONTAINING PROTEIN"/>
    <property type="match status" value="1"/>
</dbReference>
<accession>A0A6A5WLB7</accession>
<dbReference type="SUPFAM" id="SSF51905">
    <property type="entry name" value="FAD/NAD(P)-binding domain"/>
    <property type="match status" value="1"/>
</dbReference>
<feature type="compositionally biased region" description="Low complexity" evidence="1">
    <location>
        <begin position="501"/>
        <end position="548"/>
    </location>
</feature>
<dbReference type="EMBL" id="ML977604">
    <property type="protein sequence ID" value="KAF1998446.1"/>
    <property type="molecule type" value="Genomic_DNA"/>
</dbReference>
<dbReference type="InterPro" id="IPR036188">
    <property type="entry name" value="FAD/NAD-bd_sf"/>
</dbReference>